<dbReference type="EMBL" id="AWEZ01000006">
    <property type="protein sequence ID" value="ERL10627.1"/>
    <property type="molecule type" value="Genomic_DNA"/>
</dbReference>
<evidence type="ECO:0000313" key="1">
    <source>
        <dbReference type="EMBL" id="ERL10627.1"/>
    </source>
</evidence>
<reference evidence="1 2" key="1">
    <citation type="submission" date="2013-08" db="EMBL/GenBank/DDBJ databases">
        <authorList>
            <person name="Durkin A.S."/>
            <person name="Haft D.R."/>
            <person name="McCorrison J."/>
            <person name="Torralba M."/>
            <person name="Gillis M."/>
            <person name="Haft D.H."/>
            <person name="Methe B."/>
            <person name="Sutton G."/>
            <person name="Nelson K.E."/>
        </authorList>
    </citation>
    <scope>NUCLEOTIDE SEQUENCE [LARGE SCALE GENOMIC DNA]</scope>
    <source>
        <strain evidence="1 2">F0195</strain>
    </source>
</reference>
<dbReference type="RefSeq" id="WP_021724951.1">
    <property type="nucleotide sequence ID" value="NZ_AWEZ01000006.1"/>
</dbReference>
<comment type="caution">
    <text evidence="1">The sequence shown here is derived from an EMBL/GenBank/DDBJ whole genome shotgun (WGS) entry which is preliminary data.</text>
</comment>
<proteinExistence type="predicted"/>
<keyword evidence="2" id="KW-1185">Reference proteome</keyword>
<accession>U2V5K2</accession>
<protein>
    <submittedName>
        <fullName evidence="1">Uncharacterized protein</fullName>
    </submittedName>
</protein>
<dbReference type="AlphaFoldDB" id="U2V5K2"/>
<name>U2V5K2_9ACTN</name>
<evidence type="ECO:0000313" key="2">
    <source>
        <dbReference type="Proteomes" id="UP000016638"/>
    </source>
</evidence>
<organism evidence="1 2">
    <name type="scientific">Olsenella profusa F0195</name>
    <dbReference type="NCBI Taxonomy" id="1125712"/>
    <lineage>
        <taxon>Bacteria</taxon>
        <taxon>Bacillati</taxon>
        <taxon>Actinomycetota</taxon>
        <taxon>Coriobacteriia</taxon>
        <taxon>Coriobacteriales</taxon>
        <taxon>Atopobiaceae</taxon>
        <taxon>Olsenella</taxon>
    </lineage>
</organism>
<gene>
    <name evidence="1" type="ORF">HMPREF1316_1050</name>
</gene>
<dbReference type="PATRIC" id="fig|1125712.3.peg.100"/>
<sequence length="84" mass="8806">MCTTTSNSDTAESYASALESQLEISDLAGVDDDNTLAESGVYATAWDLIDAMRSLVEAANADAEAIRSAAATFDSWDESQAGSY</sequence>
<dbReference type="Proteomes" id="UP000016638">
    <property type="component" value="Unassembled WGS sequence"/>
</dbReference>